<dbReference type="SUPFAM" id="SSF47323">
    <property type="entry name" value="Anticodon-binding domain of a subclass of class I aminoacyl-tRNA synthetases"/>
    <property type="match status" value="1"/>
</dbReference>
<dbReference type="Gene3D" id="1.20.120.1910">
    <property type="entry name" value="Cysteine-tRNA ligase, C-terminal anti-codon recognition domain"/>
    <property type="match status" value="1"/>
</dbReference>
<organism evidence="1">
    <name type="scientific">viral metagenome</name>
    <dbReference type="NCBI Taxonomy" id="1070528"/>
    <lineage>
        <taxon>unclassified sequences</taxon>
        <taxon>metagenomes</taxon>
        <taxon>organismal metagenomes</taxon>
    </lineage>
</organism>
<reference evidence="1" key="1">
    <citation type="submission" date="2020-03" db="EMBL/GenBank/DDBJ databases">
        <title>The deep terrestrial virosphere.</title>
        <authorList>
            <person name="Holmfeldt K."/>
            <person name="Nilsson E."/>
            <person name="Simone D."/>
            <person name="Lopez-Fernandez M."/>
            <person name="Wu X."/>
            <person name="de Brujin I."/>
            <person name="Lundin D."/>
            <person name="Andersson A."/>
            <person name="Bertilsson S."/>
            <person name="Dopson M."/>
        </authorList>
    </citation>
    <scope>NUCLEOTIDE SEQUENCE</scope>
    <source>
        <strain evidence="1">MM415B03120</strain>
    </source>
</reference>
<dbReference type="InterPro" id="IPR009080">
    <property type="entry name" value="tRNAsynth_Ia_anticodon-bd"/>
</dbReference>
<dbReference type="GO" id="GO:0006418">
    <property type="term" value="P:tRNA aminoacylation for protein translation"/>
    <property type="evidence" value="ECO:0007669"/>
    <property type="project" value="InterPro"/>
</dbReference>
<protein>
    <submittedName>
        <fullName evidence="1">Uncharacterized protein</fullName>
    </submittedName>
</protein>
<dbReference type="GO" id="GO:0005524">
    <property type="term" value="F:ATP binding"/>
    <property type="evidence" value="ECO:0007669"/>
    <property type="project" value="InterPro"/>
</dbReference>
<dbReference type="AlphaFoldDB" id="A0A6M3KX95"/>
<accession>A0A6M3KX95</accession>
<dbReference type="GO" id="GO:0004812">
    <property type="term" value="F:aminoacyl-tRNA ligase activity"/>
    <property type="evidence" value="ECO:0007669"/>
    <property type="project" value="InterPro"/>
</dbReference>
<proteinExistence type="predicted"/>
<dbReference type="EMBL" id="MT142659">
    <property type="protein sequence ID" value="QJA86787.1"/>
    <property type="molecule type" value="Genomic_DNA"/>
</dbReference>
<evidence type="ECO:0000313" key="1">
    <source>
        <dbReference type="EMBL" id="QJA86787.1"/>
    </source>
</evidence>
<gene>
    <name evidence="1" type="ORF">MM415B03120_0002</name>
</gene>
<name>A0A6M3KX95_9ZZZZ</name>
<sequence>MGDLGIHVIEAVGLNDVFGQSRSVDEWVALREKFRREGKYDLADKIRDKLIAQGIELRDAPEGTRKRPVRVYEPYVEPTGDQIHGAVEEYTGDTYDEYHRDKSGMKNG</sequence>